<name>A0A386WEG9_9ACTN</name>
<protein>
    <recommendedName>
        <fullName evidence="3">DUF1877 domain-containing protein</fullName>
    </recommendedName>
</protein>
<dbReference type="InterPro" id="IPR035944">
    <property type="entry name" value="YfbM-like_sf"/>
</dbReference>
<dbReference type="EMBL" id="CP024087">
    <property type="protein sequence ID" value="AYF26501.1"/>
    <property type="molecule type" value="Genomic_DNA"/>
</dbReference>
<organism evidence="1 2">
    <name type="scientific">Micromonospora tulbaghiae</name>
    <dbReference type="NCBI Taxonomy" id="479978"/>
    <lineage>
        <taxon>Bacteria</taxon>
        <taxon>Bacillati</taxon>
        <taxon>Actinomycetota</taxon>
        <taxon>Actinomycetes</taxon>
        <taxon>Micromonosporales</taxon>
        <taxon>Micromonosporaceae</taxon>
        <taxon>Micromonospora</taxon>
    </lineage>
</organism>
<dbReference type="Pfam" id="PF08974">
    <property type="entry name" value="DUF1877"/>
    <property type="match status" value="1"/>
</dbReference>
<proteinExistence type="predicted"/>
<dbReference type="InterPro" id="IPR015068">
    <property type="entry name" value="DUF1877"/>
</dbReference>
<dbReference type="SUPFAM" id="SSF111069">
    <property type="entry name" value="Hypothetical protein yfbM"/>
    <property type="match status" value="1"/>
</dbReference>
<dbReference type="Gene3D" id="3.40.1760.10">
    <property type="entry name" value="YfbM-like super family"/>
    <property type="match status" value="1"/>
</dbReference>
<evidence type="ECO:0000313" key="1">
    <source>
        <dbReference type="EMBL" id="AYF26501.1"/>
    </source>
</evidence>
<dbReference type="Proteomes" id="UP000267804">
    <property type="component" value="Chromosome"/>
</dbReference>
<accession>A0A386WEG9</accession>
<gene>
    <name evidence="1" type="ORF">CSH63_03245</name>
</gene>
<evidence type="ECO:0000313" key="2">
    <source>
        <dbReference type="Proteomes" id="UP000267804"/>
    </source>
</evidence>
<sequence>MGMVFTARRLSGEDLATVLADPDAVGTLFDGGPDELDLDKAWHGLHYLLNGTTYEVRGDAGPAIIGGDPIGPDLGMGPARLLMPDAVRAVAAGLDAVDDATLRARFDPAAMSEAEIYPHIWDDGEDEFDNYLLPNFTALRDFYRDAAARGDAVLLAVT</sequence>
<evidence type="ECO:0008006" key="3">
    <source>
        <dbReference type="Google" id="ProtNLM"/>
    </source>
</evidence>
<dbReference type="AlphaFoldDB" id="A0A386WEG9"/>
<dbReference type="RefSeq" id="WP_120568957.1">
    <property type="nucleotide sequence ID" value="NZ_CP024087.1"/>
</dbReference>
<reference evidence="1 2" key="1">
    <citation type="submission" date="2017-10" db="EMBL/GenBank/DDBJ databases">
        <title>Integration of genomic and chemical information greatly accelerates assignment of the full stereostructure of myelolactone, a potent inhibitor of myeloma from a marine-derived Micromonospora.</title>
        <authorList>
            <person name="Kim M.C."/>
            <person name="Machado H."/>
            <person name="Jensen P.R."/>
            <person name="Fenical W."/>
        </authorList>
    </citation>
    <scope>NUCLEOTIDE SEQUENCE [LARGE SCALE GENOMIC DNA]</scope>
    <source>
        <strain evidence="1 2">CNY-010</strain>
    </source>
</reference>
<dbReference type="KEGG" id="mtua:CSH63_03245"/>